<protein>
    <submittedName>
        <fullName evidence="1">Uncharacterized protein</fullName>
    </submittedName>
</protein>
<gene>
    <name evidence="1" type="primary">Acey_s0021.g326</name>
    <name evidence="1" type="ORF">Y032_0021g326</name>
</gene>
<dbReference type="AlphaFoldDB" id="A0A016UZP1"/>
<keyword evidence="2" id="KW-1185">Reference proteome</keyword>
<proteinExistence type="predicted"/>
<dbReference type="EMBL" id="JARK01001357">
    <property type="protein sequence ID" value="EYC20630.1"/>
    <property type="molecule type" value="Genomic_DNA"/>
</dbReference>
<name>A0A016UZP1_9BILA</name>
<reference evidence="2" key="1">
    <citation type="journal article" date="2015" name="Nat. Genet.">
        <title>The genome and transcriptome of the zoonotic hookworm Ancylostoma ceylanicum identify infection-specific gene families.</title>
        <authorList>
            <person name="Schwarz E.M."/>
            <person name="Hu Y."/>
            <person name="Antoshechkin I."/>
            <person name="Miller M.M."/>
            <person name="Sternberg P.W."/>
            <person name="Aroian R.V."/>
        </authorList>
    </citation>
    <scope>NUCLEOTIDE SEQUENCE</scope>
    <source>
        <strain evidence="2">HY135</strain>
    </source>
</reference>
<organism evidence="1 2">
    <name type="scientific">Ancylostoma ceylanicum</name>
    <dbReference type="NCBI Taxonomy" id="53326"/>
    <lineage>
        <taxon>Eukaryota</taxon>
        <taxon>Metazoa</taxon>
        <taxon>Ecdysozoa</taxon>
        <taxon>Nematoda</taxon>
        <taxon>Chromadorea</taxon>
        <taxon>Rhabditida</taxon>
        <taxon>Rhabditina</taxon>
        <taxon>Rhabditomorpha</taxon>
        <taxon>Strongyloidea</taxon>
        <taxon>Ancylostomatidae</taxon>
        <taxon>Ancylostomatinae</taxon>
        <taxon>Ancylostoma</taxon>
    </lineage>
</organism>
<evidence type="ECO:0000313" key="1">
    <source>
        <dbReference type="EMBL" id="EYC20630.1"/>
    </source>
</evidence>
<evidence type="ECO:0000313" key="2">
    <source>
        <dbReference type="Proteomes" id="UP000024635"/>
    </source>
</evidence>
<sequence length="305" mass="35628">MDDYRTELMNGMKITQELIREKNDECRSKMKEQYDRRHKVKTEKLLKIGEKVFMRMPAEKSKCKHPKLAYDWSAPYRVIETSENSALISEIGSEEEPLRVQMDLLRKIPEYIDNKPIKTKTRRKTVMVAQVQEKLKKVHFRPHPKQFAKTEDTTHPLHIKFRCHEKAIAKPPNELALYKFCIACPFLMEKDANKLGNVLKGLPASMKLVPFENVLSLAQLVNIWLQDGHLEKEQLLEMTKRGQDFCAEALAVAILYMKDKCLHFQISIENLDSEDVYHEPVKVTTWKKELSGMYQQALSLIQGRK</sequence>
<accession>A0A016UZP1</accession>
<dbReference type="Proteomes" id="UP000024635">
    <property type="component" value="Unassembled WGS sequence"/>
</dbReference>
<dbReference type="STRING" id="53326.A0A016UZP1"/>
<comment type="caution">
    <text evidence="1">The sequence shown here is derived from an EMBL/GenBank/DDBJ whole genome shotgun (WGS) entry which is preliminary data.</text>
</comment>